<keyword evidence="3" id="KW-1185">Reference proteome</keyword>
<dbReference type="PROSITE" id="PS51094">
    <property type="entry name" value="PTS_EIIA_TYPE_2"/>
    <property type="match status" value="1"/>
</dbReference>
<reference evidence="2 3" key="1">
    <citation type="submission" date="2021-08" db="EMBL/GenBank/DDBJ databases">
        <title>Collinsella faecalis sp. nov. isolated from swine faeces.</title>
        <authorList>
            <person name="Oh B.S."/>
            <person name="Lee J.H."/>
        </authorList>
    </citation>
    <scope>NUCLEOTIDE SEQUENCE [LARGE SCALE GENOMIC DNA]</scope>
    <source>
        <strain evidence="2 3">AGMB00827</strain>
    </source>
</reference>
<evidence type="ECO:0000313" key="3">
    <source>
        <dbReference type="Proteomes" id="UP000700908"/>
    </source>
</evidence>
<dbReference type="PANTHER" id="PTHR47738:SF3">
    <property type="entry name" value="PHOSPHOTRANSFERASE SYSTEM MANNITOL_FRUCTOSE-SPECIFIC IIA DOMAIN CONTAINING PROTEIN"/>
    <property type="match status" value="1"/>
</dbReference>
<evidence type="ECO:0000259" key="1">
    <source>
        <dbReference type="PROSITE" id="PS51094"/>
    </source>
</evidence>
<dbReference type="RefSeq" id="WP_222199476.1">
    <property type="nucleotide sequence ID" value="NZ_JAIMFO010000006.1"/>
</dbReference>
<dbReference type="Proteomes" id="UP000700908">
    <property type="component" value="Unassembled WGS sequence"/>
</dbReference>
<keyword evidence="2" id="KW-0813">Transport</keyword>
<dbReference type="Pfam" id="PF00359">
    <property type="entry name" value="PTS_EIIA_2"/>
    <property type="match status" value="1"/>
</dbReference>
<dbReference type="Gene3D" id="3.40.930.10">
    <property type="entry name" value="Mannitol-specific EII, Chain A"/>
    <property type="match status" value="1"/>
</dbReference>
<proteinExistence type="predicted"/>
<name>A0ABS7MK62_9ACTN</name>
<dbReference type="InterPro" id="IPR051541">
    <property type="entry name" value="PTS_SugarTrans_NitroReg"/>
</dbReference>
<evidence type="ECO:0000313" key="2">
    <source>
        <dbReference type="EMBL" id="MBY4797761.1"/>
    </source>
</evidence>
<organism evidence="2 3">
    <name type="scientific">Collinsella ureilytica</name>
    <dbReference type="NCBI Taxonomy" id="2869515"/>
    <lineage>
        <taxon>Bacteria</taxon>
        <taxon>Bacillati</taxon>
        <taxon>Actinomycetota</taxon>
        <taxon>Coriobacteriia</taxon>
        <taxon>Coriobacteriales</taxon>
        <taxon>Coriobacteriaceae</taxon>
        <taxon>Collinsella</taxon>
    </lineage>
</organism>
<comment type="caution">
    <text evidence="2">The sequence shown here is derived from an EMBL/GenBank/DDBJ whole genome shotgun (WGS) entry which is preliminary data.</text>
</comment>
<dbReference type="EMBL" id="JAIMFO010000006">
    <property type="protein sequence ID" value="MBY4797761.1"/>
    <property type="molecule type" value="Genomic_DNA"/>
</dbReference>
<dbReference type="InterPro" id="IPR016152">
    <property type="entry name" value="PTrfase/Anion_transptr"/>
</dbReference>
<dbReference type="CDD" id="cd00211">
    <property type="entry name" value="PTS_IIA_fru"/>
    <property type="match status" value="1"/>
</dbReference>
<keyword evidence="2" id="KW-0762">Sugar transport</keyword>
<feature type="domain" description="PTS EIIA type-2" evidence="1">
    <location>
        <begin position="3"/>
        <end position="148"/>
    </location>
</feature>
<dbReference type="PANTHER" id="PTHR47738">
    <property type="entry name" value="PTS SYSTEM FRUCTOSE-LIKE EIIA COMPONENT-RELATED"/>
    <property type="match status" value="1"/>
</dbReference>
<dbReference type="InterPro" id="IPR002178">
    <property type="entry name" value="PTS_EIIA_type-2_dom"/>
</dbReference>
<gene>
    <name evidence="2" type="ORF">K6V98_05245</name>
</gene>
<sequence>MSLKLPLEDVLLNVKAESYEEALRIASSHLFKAGKVKQSYAESLLMREREYPTGLKMGNFNVAIPHTDYLHANTTQILVMTLNPQVSWHNMADAEEAIPVRLVVLSVFDKPEYQLEALQKIIGTLQNQTLVKQIISASNAQQVIEFFN</sequence>
<protein>
    <submittedName>
        <fullName evidence="2">PTS sugar transporter subunit IIA</fullName>
    </submittedName>
</protein>
<accession>A0ABS7MK62</accession>
<dbReference type="SUPFAM" id="SSF55804">
    <property type="entry name" value="Phoshotransferase/anion transport protein"/>
    <property type="match status" value="1"/>
</dbReference>